<evidence type="ECO:0000313" key="2">
    <source>
        <dbReference type="EMBL" id="KAF2588930.1"/>
    </source>
</evidence>
<dbReference type="AlphaFoldDB" id="A0A8S9MK48"/>
<dbReference type="EMBL" id="QGKY02000190">
    <property type="protein sequence ID" value="KAF2588930.1"/>
    <property type="molecule type" value="Genomic_DNA"/>
</dbReference>
<comment type="caution">
    <text evidence="3">The sequence shown here is derived from an EMBL/GenBank/DDBJ whole genome shotgun (WGS) entry which is preliminary data.</text>
</comment>
<sequence length="49" mass="5332">MVKITTKTASPVKNDSSDEMKEVADDDEMDKGMGSLSITSPLAAHVFRF</sequence>
<dbReference type="Proteomes" id="UP000712281">
    <property type="component" value="Unassembled WGS sequence"/>
</dbReference>
<feature type="compositionally biased region" description="Polar residues" evidence="1">
    <location>
        <begin position="1"/>
        <end position="14"/>
    </location>
</feature>
<feature type="region of interest" description="Disordered" evidence="1">
    <location>
        <begin position="1"/>
        <end position="35"/>
    </location>
</feature>
<evidence type="ECO:0000256" key="1">
    <source>
        <dbReference type="SAM" id="MobiDB-lite"/>
    </source>
</evidence>
<proteinExistence type="predicted"/>
<reference evidence="3" key="1">
    <citation type="submission" date="2019-12" db="EMBL/GenBank/DDBJ databases">
        <title>Genome sequencing and annotation of Brassica cretica.</title>
        <authorList>
            <person name="Studholme D.J."/>
            <person name="Sarris P.F."/>
        </authorList>
    </citation>
    <scope>NUCLEOTIDE SEQUENCE</scope>
    <source>
        <strain evidence="3">PFS-001/15</strain>
        <strain evidence="2">PFS-102/07</strain>
        <tissue evidence="3">Leaf</tissue>
    </source>
</reference>
<accession>A0A8S9MK48</accession>
<gene>
    <name evidence="3" type="ORF">F2Q68_00042848</name>
    <name evidence="2" type="ORF">F2Q70_00042189</name>
</gene>
<name>A0A8S9MK48_BRACR</name>
<organism evidence="3 4">
    <name type="scientific">Brassica cretica</name>
    <name type="common">Mustard</name>
    <dbReference type="NCBI Taxonomy" id="69181"/>
    <lineage>
        <taxon>Eukaryota</taxon>
        <taxon>Viridiplantae</taxon>
        <taxon>Streptophyta</taxon>
        <taxon>Embryophyta</taxon>
        <taxon>Tracheophyta</taxon>
        <taxon>Spermatophyta</taxon>
        <taxon>Magnoliopsida</taxon>
        <taxon>eudicotyledons</taxon>
        <taxon>Gunneridae</taxon>
        <taxon>Pentapetalae</taxon>
        <taxon>rosids</taxon>
        <taxon>malvids</taxon>
        <taxon>Brassicales</taxon>
        <taxon>Brassicaceae</taxon>
        <taxon>Brassiceae</taxon>
        <taxon>Brassica</taxon>
    </lineage>
</organism>
<dbReference type="EMBL" id="QGKW02000007">
    <property type="protein sequence ID" value="KAF2617403.1"/>
    <property type="molecule type" value="Genomic_DNA"/>
</dbReference>
<protein>
    <submittedName>
        <fullName evidence="3">Uncharacterized protein</fullName>
    </submittedName>
</protein>
<evidence type="ECO:0000313" key="4">
    <source>
        <dbReference type="Proteomes" id="UP000712281"/>
    </source>
</evidence>
<evidence type="ECO:0000313" key="3">
    <source>
        <dbReference type="EMBL" id="KAF2617403.1"/>
    </source>
</evidence>